<keyword evidence="3 5" id="KW-0819">tRNA processing</keyword>
<evidence type="ECO:0000256" key="4">
    <source>
        <dbReference type="ARBA" id="ARBA00023235"/>
    </source>
</evidence>
<dbReference type="EC" id="5.4.99.25" evidence="5"/>
<dbReference type="GO" id="GO:1990481">
    <property type="term" value="P:mRNA pseudouridine synthesis"/>
    <property type="evidence" value="ECO:0007669"/>
    <property type="project" value="TreeGrafter"/>
</dbReference>
<dbReference type="PANTHER" id="PTHR13767">
    <property type="entry name" value="TRNA-PSEUDOURIDINE SYNTHASE"/>
    <property type="match status" value="1"/>
</dbReference>
<dbReference type="GO" id="GO:0003723">
    <property type="term" value="F:RNA binding"/>
    <property type="evidence" value="ECO:0007669"/>
    <property type="project" value="InterPro"/>
</dbReference>
<accession>A0A6J4RQU5</accession>
<dbReference type="EMBL" id="CADCVU010000005">
    <property type="protein sequence ID" value="CAA9479321.1"/>
    <property type="molecule type" value="Genomic_DNA"/>
</dbReference>
<comment type="catalytic activity">
    <reaction evidence="1 5">
        <text>uridine(55) in tRNA = pseudouridine(55) in tRNA</text>
        <dbReference type="Rhea" id="RHEA:42532"/>
        <dbReference type="Rhea" id="RHEA-COMP:10101"/>
        <dbReference type="Rhea" id="RHEA-COMP:10102"/>
        <dbReference type="ChEBI" id="CHEBI:65314"/>
        <dbReference type="ChEBI" id="CHEBI:65315"/>
        <dbReference type="EC" id="5.4.99.25"/>
    </reaction>
</comment>
<name>A0A6J4RQU5_9ACTN</name>
<feature type="active site" description="Nucleophile" evidence="5">
    <location>
        <position position="60"/>
    </location>
</feature>
<dbReference type="InterPro" id="IPR020103">
    <property type="entry name" value="PsdUridine_synth_cat_dom_sf"/>
</dbReference>
<organism evidence="7">
    <name type="scientific">uncultured Solirubrobacterales bacterium</name>
    <dbReference type="NCBI Taxonomy" id="768556"/>
    <lineage>
        <taxon>Bacteria</taxon>
        <taxon>Bacillati</taxon>
        <taxon>Actinomycetota</taxon>
        <taxon>Thermoleophilia</taxon>
        <taxon>Solirubrobacterales</taxon>
        <taxon>environmental samples</taxon>
    </lineage>
</organism>
<evidence type="ECO:0000259" key="6">
    <source>
        <dbReference type="Pfam" id="PF01509"/>
    </source>
</evidence>
<dbReference type="InterPro" id="IPR002501">
    <property type="entry name" value="PsdUridine_synth_N"/>
</dbReference>
<sequence length="285" mass="31096">MGAGRGGGPTPRSPLVPAGVILYPKPSEVTSHDIVARVRRRLRELNAGERFKTGHAGTLDPFATGLLLVLVGRATRAQRFLMALPKRYRVVARLGWRSDTGDRDGRLEHTGRVPEHVELPSGEILQRPPAYSAVRVDGERAYKRARRGEAVEPAARAVTVHGSRVLWREGELAEIELECSAGTYVRQLVADLGDAYCERLERTGIGPFRLEDADAERIVPVAEALAFLPERRLDPDEAERVTHGVGLSEGPDAGGGFLRLTRDDRLVAVAEPREGALKPVVVFAS</sequence>
<evidence type="ECO:0000256" key="1">
    <source>
        <dbReference type="ARBA" id="ARBA00000385"/>
    </source>
</evidence>
<dbReference type="GO" id="GO:0031119">
    <property type="term" value="P:tRNA pseudouridine synthesis"/>
    <property type="evidence" value="ECO:0007669"/>
    <property type="project" value="UniProtKB-UniRule"/>
</dbReference>
<feature type="domain" description="Pseudouridine synthase II N-terminal" evidence="6">
    <location>
        <begin position="52"/>
        <end position="185"/>
    </location>
</feature>
<keyword evidence="4 5" id="KW-0413">Isomerase</keyword>
<evidence type="ECO:0000256" key="2">
    <source>
        <dbReference type="ARBA" id="ARBA00005642"/>
    </source>
</evidence>
<dbReference type="InterPro" id="IPR014780">
    <property type="entry name" value="tRNA_psdUridine_synth_TruB"/>
</dbReference>
<dbReference type="NCBIfam" id="TIGR00431">
    <property type="entry name" value="TruB"/>
    <property type="match status" value="1"/>
</dbReference>
<proteinExistence type="inferred from homology"/>
<comment type="similarity">
    <text evidence="2 5">Belongs to the pseudouridine synthase TruB family. Type 1 subfamily.</text>
</comment>
<dbReference type="Pfam" id="PF01509">
    <property type="entry name" value="TruB_N"/>
    <property type="match status" value="1"/>
</dbReference>
<evidence type="ECO:0000256" key="3">
    <source>
        <dbReference type="ARBA" id="ARBA00022694"/>
    </source>
</evidence>
<evidence type="ECO:0000256" key="5">
    <source>
        <dbReference type="HAMAP-Rule" id="MF_01080"/>
    </source>
</evidence>
<reference evidence="7" key="1">
    <citation type="submission" date="2020-02" db="EMBL/GenBank/DDBJ databases">
        <authorList>
            <person name="Meier V. D."/>
        </authorList>
    </citation>
    <scope>NUCLEOTIDE SEQUENCE</scope>
    <source>
        <strain evidence="7">AVDCRST_MAG45</strain>
    </source>
</reference>
<dbReference type="HAMAP" id="MF_01080">
    <property type="entry name" value="TruB_bact"/>
    <property type="match status" value="1"/>
</dbReference>
<dbReference type="Gene3D" id="3.30.2350.10">
    <property type="entry name" value="Pseudouridine synthase"/>
    <property type="match status" value="1"/>
</dbReference>
<dbReference type="GO" id="GO:0160148">
    <property type="term" value="F:tRNA pseudouridine(55) synthase activity"/>
    <property type="evidence" value="ECO:0007669"/>
    <property type="project" value="UniProtKB-EC"/>
</dbReference>
<dbReference type="SUPFAM" id="SSF55120">
    <property type="entry name" value="Pseudouridine synthase"/>
    <property type="match status" value="1"/>
</dbReference>
<comment type="function">
    <text evidence="5">Responsible for synthesis of pseudouridine from uracil-55 in the psi GC loop of transfer RNAs.</text>
</comment>
<evidence type="ECO:0000313" key="7">
    <source>
        <dbReference type="EMBL" id="CAA9479321.1"/>
    </source>
</evidence>
<gene>
    <name evidence="5" type="primary">truB</name>
    <name evidence="7" type="ORF">AVDCRST_MAG45-57</name>
</gene>
<protein>
    <recommendedName>
        <fullName evidence="5">tRNA pseudouridine synthase B</fullName>
        <ecNumber evidence="5">5.4.99.25</ecNumber>
    </recommendedName>
    <alternativeName>
        <fullName evidence="5">tRNA pseudouridine(55) synthase</fullName>
        <shortName evidence="5">Psi55 synthase</shortName>
    </alternativeName>
    <alternativeName>
        <fullName evidence="5">tRNA pseudouridylate synthase</fullName>
    </alternativeName>
    <alternativeName>
        <fullName evidence="5">tRNA-uridine isomerase</fullName>
    </alternativeName>
</protein>
<dbReference type="PANTHER" id="PTHR13767:SF2">
    <property type="entry name" value="PSEUDOURIDYLATE SYNTHASE TRUB1"/>
    <property type="match status" value="1"/>
</dbReference>
<dbReference type="AlphaFoldDB" id="A0A6J4RQU5"/>